<dbReference type="EMBL" id="MU156050">
    <property type="protein sequence ID" value="KAF9470354.1"/>
    <property type="molecule type" value="Genomic_DNA"/>
</dbReference>
<dbReference type="Proteomes" id="UP000807469">
    <property type="component" value="Unassembled WGS sequence"/>
</dbReference>
<reference evidence="1" key="1">
    <citation type="submission" date="2020-11" db="EMBL/GenBank/DDBJ databases">
        <authorList>
            <consortium name="DOE Joint Genome Institute"/>
            <person name="Ahrendt S."/>
            <person name="Riley R."/>
            <person name="Andreopoulos W."/>
            <person name="Labutti K."/>
            <person name="Pangilinan J."/>
            <person name="Ruiz-Duenas F.J."/>
            <person name="Barrasa J.M."/>
            <person name="Sanchez-Garcia M."/>
            <person name="Camarero S."/>
            <person name="Miyauchi S."/>
            <person name="Serrano A."/>
            <person name="Linde D."/>
            <person name="Babiker R."/>
            <person name="Drula E."/>
            <person name="Ayuso-Fernandez I."/>
            <person name="Pacheco R."/>
            <person name="Padilla G."/>
            <person name="Ferreira P."/>
            <person name="Barriuso J."/>
            <person name="Kellner H."/>
            <person name="Castanera R."/>
            <person name="Alfaro M."/>
            <person name="Ramirez L."/>
            <person name="Pisabarro A.G."/>
            <person name="Kuo A."/>
            <person name="Tritt A."/>
            <person name="Lipzen A."/>
            <person name="He G."/>
            <person name="Yan M."/>
            <person name="Ng V."/>
            <person name="Cullen D."/>
            <person name="Martin F."/>
            <person name="Rosso M.-N."/>
            <person name="Henrissat B."/>
            <person name="Hibbett D."/>
            <person name="Martinez A.T."/>
            <person name="Grigoriev I.V."/>
        </authorList>
    </citation>
    <scope>NUCLEOTIDE SEQUENCE</scope>
    <source>
        <strain evidence="1">CIRM-BRFM 674</strain>
    </source>
</reference>
<dbReference type="OrthoDB" id="2803783at2759"/>
<protein>
    <submittedName>
        <fullName evidence="1">Uncharacterized protein</fullName>
    </submittedName>
</protein>
<evidence type="ECO:0000313" key="2">
    <source>
        <dbReference type="Proteomes" id="UP000807469"/>
    </source>
</evidence>
<dbReference type="AlphaFoldDB" id="A0A9P5YKN5"/>
<proteinExistence type="predicted"/>
<sequence>LGNQGRPAFIAEWIRYARAATYRPKNLKLEATEKTFWIWWRGLQPDWRADDGNGRLLRREGDLNPLRLPGKNGLLSVLAALFFWGLAARKQRGAGGEQSWSTAVDDVLWIVTGLLSASEAM</sequence>
<organism evidence="1 2">
    <name type="scientific">Pholiota conissans</name>
    <dbReference type="NCBI Taxonomy" id="109636"/>
    <lineage>
        <taxon>Eukaryota</taxon>
        <taxon>Fungi</taxon>
        <taxon>Dikarya</taxon>
        <taxon>Basidiomycota</taxon>
        <taxon>Agaricomycotina</taxon>
        <taxon>Agaricomycetes</taxon>
        <taxon>Agaricomycetidae</taxon>
        <taxon>Agaricales</taxon>
        <taxon>Agaricineae</taxon>
        <taxon>Strophariaceae</taxon>
        <taxon>Pholiota</taxon>
    </lineage>
</organism>
<feature type="non-terminal residue" evidence="1">
    <location>
        <position position="1"/>
    </location>
</feature>
<gene>
    <name evidence="1" type="ORF">BDN70DRAFT_821488</name>
</gene>
<keyword evidence="2" id="KW-1185">Reference proteome</keyword>
<comment type="caution">
    <text evidence="1">The sequence shown here is derived from an EMBL/GenBank/DDBJ whole genome shotgun (WGS) entry which is preliminary data.</text>
</comment>
<accession>A0A9P5YKN5</accession>
<evidence type="ECO:0000313" key="1">
    <source>
        <dbReference type="EMBL" id="KAF9470354.1"/>
    </source>
</evidence>
<name>A0A9P5YKN5_9AGAR</name>